<protein>
    <submittedName>
        <fullName evidence="2">Dienelactone hydrolase family protein</fullName>
    </submittedName>
</protein>
<evidence type="ECO:0000313" key="3">
    <source>
        <dbReference type="Proteomes" id="UP001501231"/>
    </source>
</evidence>
<evidence type="ECO:0000259" key="1">
    <source>
        <dbReference type="Pfam" id="PF01738"/>
    </source>
</evidence>
<dbReference type="Proteomes" id="UP001501231">
    <property type="component" value="Unassembled WGS sequence"/>
</dbReference>
<organism evidence="2 3">
    <name type="scientific">Actinomadura vinacea</name>
    <dbReference type="NCBI Taxonomy" id="115336"/>
    <lineage>
        <taxon>Bacteria</taxon>
        <taxon>Bacillati</taxon>
        <taxon>Actinomycetota</taxon>
        <taxon>Actinomycetes</taxon>
        <taxon>Streptosporangiales</taxon>
        <taxon>Thermomonosporaceae</taxon>
        <taxon>Actinomadura</taxon>
    </lineage>
</organism>
<dbReference type="InterPro" id="IPR051049">
    <property type="entry name" value="Dienelactone_hydrolase-like"/>
</dbReference>
<evidence type="ECO:0000313" key="2">
    <source>
        <dbReference type="EMBL" id="GAA2427435.1"/>
    </source>
</evidence>
<reference evidence="3" key="1">
    <citation type="journal article" date="2019" name="Int. J. Syst. Evol. Microbiol.">
        <title>The Global Catalogue of Microorganisms (GCM) 10K type strain sequencing project: providing services to taxonomists for standard genome sequencing and annotation.</title>
        <authorList>
            <consortium name="The Broad Institute Genomics Platform"/>
            <consortium name="The Broad Institute Genome Sequencing Center for Infectious Disease"/>
            <person name="Wu L."/>
            <person name="Ma J."/>
        </authorList>
    </citation>
    <scope>NUCLEOTIDE SEQUENCE [LARGE SCALE GENOMIC DNA]</scope>
    <source>
        <strain evidence="3">JCM 3325</strain>
    </source>
</reference>
<dbReference type="InterPro" id="IPR029058">
    <property type="entry name" value="AB_hydrolase_fold"/>
</dbReference>
<dbReference type="PANTHER" id="PTHR46623">
    <property type="entry name" value="CARBOXYMETHYLENEBUTENOLIDASE-RELATED"/>
    <property type="match status" value="1"/>
</dbReference>
<name>A0ABP5WHM9_9ACTN</name>
<gene>
    <name evidence="2" type="ORF">GCM10010191_45460</name>
</gene>
<dbReference type="EMBL" id="BAAARW010000016">
    <property type="protein sequence ID" value="GAA2427435.1"/>
    <property type="molecule type" value="Genomic_DNA"/>
</dbReference>
<accession>A0ABP5WHM9</accession>
<keyword evidence="3" id="KW-1185">Reference proteome</keyword>
<proteinExistence type="predicted"/>
<feature type="domain" description="Dienelactone hydrolase" evidence="1">
    <location>
        <begin position="21"/>
        <end position="224"/>
    </location>
</feature>
<sequence>MSTRTVVVPDGEFALRVWGTEGPGILLVQEIYGVGAYMEAVAEDLAALGYVVAAPDLFWRIRPGWAAAHDEEGLKASLELASQFDAEKGLDDLEASLEALRGLTTGGVGLLGFCFGGTFAYLLGARADDLSAVVSFYGSGVPDQLGLLDQIECPLQFHFGGSDPYIAREKVAAVEKAVEGRANVEMHVEEDAGHAFHNRKAPMFYNPEAAARAWRLTEEFLARHLPTK</sequence>
<dbReference type="Pfam" id="PF01738">
    <property type="entry name" value="DLH"/>
    <property type="match status" value="1"/>
</dbReference>
<dbReference type="Gene3D" id="3.40.50.1820">
    <property type="entry name" value="alpha/beta hydrolase"/>
    <property type="match status" value="1"/>
</dbReference>
<keyword evidence="2" id="KW-0378">Hydrolase</keyword>
<dbReference type="RefSeq" id="WP_344591414.1">
    <property type="nucleotide sequence ID" value="NZ_BAAARW010000016.1"/>
</dbReference>
<dbReference type="PANTHER" id="PTHR46623:SF6">
    <property type="entry name" value="ALPHA_BETA-HYDROLASES SUPERFAMILY PROTEIN"/>
    <property type="match status" value="1"/>
</dbReference>
<dbReference type="SUPFAM" id="SSF53474">
    <property type="entry name" value="alpha/beta-Hydrolases"/>
    <property type="match status" value="1"/>
</dbReference>
<dbReference type="GO" id="GO:0016787">
    <property type="term" value="F:hydrolase activity"/>
    <property type="evidence" value="ECO:0007669"/>
    <property type="project" value="UniProtKB-KW"/>
</dbReference>
<dbReference type="InterPro" id="IPR002925">
    <property type="entry name" value="Dienelactn_hydro"/>
</dbReference>
<comment type="caution">
    <text evidence="2">The sequence shown here is derived from an EMBL/GenBank/DDBJ whole genome shotgun (WGS) entry which is preliminary data.</text>
</comment>